<organism evidence="2 3">
    <name type="scientific">Friedmanniomyces simplex</name>
    <dbReference type="NCBI Taxonomy" id="329884"/>
    <lineage>
        <taxon>Eukaryota</taxon>
        <taxon>Fungi</taxon>
        <taxon>Dikarya</taxon>
        <taxon>Ascomycota</taxon>
        <taxon>Pezizomycotina</taxon>
        <taxon>Dothideomycetes</taxon>
        <taxon>Dothideomycetidae</taxon>
        <taxon>Mycosphaerellales</taxon>
        <taxon>Teratosphaeriaceae</taxon>
        <taxon>Friedmanniomyces</taxon>
    </lineage>
</organism>
<name>A0A4U0WU43_9PEZI</name>
<reference evidence="2 3" key="1">
    <citation type="submission" date="2017-03" db="EMBL/GenBank/DDBJ databases">
        <title>Genomes of endolithic fungi from Antarctica.</title>
        <authorList>
            <person name="Coleine C."/>
            <person name="Masonjones S."/>
            <person name="Stajich J.E."/>
        </authorList>
    </citation>
    <scope>NUCLEOTIDE SEQUENCE [LARGE SCALE GENOMIC DNA]</scope>
    <source>
        <strain evidence="2 3">CCFEE 5184</strain>
    </source>
</reference>
<evidence type="ECO:0000313" key="2">
    <source>
        <dbReference type="EMBL" id="TKA66517.1"/>
    </source>
</evidence>
<accession>A0A4U0WU43</accession>
<gene>
    <name evidence="2" type="ORF">B0A55_09394</name>
</gene>
<evidence type="ECO:0000256" key="1">
    <source>
        <dbReference type="SAM" id="MobiDB-lite"/>
    </source>
</evidence>
<dbReference type="OrthoDB" id="3898400at2759"/>
<keyword evidence="3" id="KW-1185">Reference proteome</keyword>
<comment type="caution">
    <text evidence="2">The sequence shown here is derived from an EMBL/GenBank/DDBJ whole genome shotgun (WGS) entry which is preliminary data.</text>
</comment>
<proteinExistence type="predicted"/>
<dbReference type="Proteomes" id="UP000309340">
    <property type="component" value="Unassembled WGS sequence"/>
</dbReference>
<sequence length="133" mass="14341">MSPSRRRLHKLGSSIGLNVFSMKRTNSSDSSLGDALDTIKEPEPVASASPTSPLQPLARAASLKPKMVPRGANERAPPLILPLCPETYEDEEDVTRWPLRNDSSAMGLGLVGLPTKLHKRQRSMSAALVSVQA</sequence>
<protein>
    <submittedName>
        <fullName evidence="2">Uncharacterized protein</fullName>
    </submittedName>
</protein>
<evidence type="ECO:0000313" key="3">
    <source>
        <dbReference type="Proteomes" id="UP000309340"/>
    </source>
</evidence>
<dbReference type="AlphaFoldDB" id="A0A4U0WU43"/>
<feature type="region of interest" description="Disordered" evidence="1">
    <location>
        <begin position="24"/>
        <end position="78"/>
    </location>
</feature>
<dbReference type="EMBL" id="NAJQ01000640">
    <property type="protein sequence ID" value="TKA66517.1"/>
    <property type="molecule type" value="Genomic_DNA"/>
</dbReference>